<gene>
    <name evidence="1" type="ORF">D2E22_1973</name>
</gene>
<keyword evidence="2" id="KW-1185">Reference proteome</keyword>
<sequence length="97" mass="10375">MRIYKTVLNQDMESSAFNFAGVGAYFFTVGHGEHYGKDVYTVAVSRDDSTAVVGICPGYGIGMQRAYDEELSSRLAEYGASADDLARAGLPPAPADD</sequence>
<comment type="caution">
    <text evidence="1">The sequence shown here is derived from an EMBL/GenBank/DDBJ whole genome shotgun (WGS) entry which is preliminary data.</text>
</comment>
<protein>
    <submittedName>
        <fullName evidence="1">Uncharacterized protein</fullName>
    </submittedName>
</protein>
<dbReference type="AlphaFoldDB" id="A0A430F4Z4"/>
<name>A0A430F4Z4_9BIFI</name>
<evidence type="ECO:0000313" key="2">
    <source>
        <dbReference type="Proteomes" id="UP000288052"/>
    </source>
</evidence>
<reference evidence="1 2" key="1">
    <citation type="submission" date="2018-09" db="EMBL/GenBank/DDBJ databases">
        <title>Characterization of the phylogenetic diversity of five novel species belonging to the genus Bifidobacterium.</title>
        <authorList>
            <person name="Lugli G.A."/>
            <person name="Duranti S."/>
            <person name="Milani C."/>
        </authorList>
    </citation>
    <scope>NUCLEOTIDE SEQUENCE [LARGE SCALE GENOMIC DNA]</scope>
    <source>
        <strain evidence="1 2">2020B</strain>
    </source>
</reference>
<organism evidence="1 2">
    <name type="scientific">Bifidobacterium castoris</name>
    <dbReference type="NCBI Taxonomy" id="2306972"/>
    <lineage>
        <taxon>Bacteria</taxon>
        <taxon>Bacillati</taxon>
        <taxon>Actinomycetota</taxon>
        <taxon>Actinomycetes</taxon>
        <taxon>Bifidobacteriales</taxon>
        <taxon>Bifidobacteriaceae</taxon>
        <taxon>Bifidobacterium</taxon>
    </lineage>
</organism>
<dbReference type="RefSeq" id="WP_126032930.1">
    <property type="nucleotide sequence ID" value="NZ_QXGI01000012.1"/>
</dbReference>
<proteinExistence type="predicted"/>
<accession>A0A430F4Z4</accession>
<dbReference type="EMBL" id="QXGI01000012">
    <property type="protein sequence ID" value="RSX44687.1"/>
    <property type="molecule type" value="Genomic_DNA"/>
</dbReference>
<dbReference type="Proteomes" id="UP000288052">
    <property type="component" value="Unassembled WGS sequence"/>
</dbReference>
<evidence type="ECO:0000313" key="1">
    <source>
        <dbReference type="EMBL" id="RSX44687.1"/>
    </source>
</evidence>